<accession>A0AAE6ZM03</accession>
<evidence type="ECO:0000313" key="1">
    <source>
        <dbReference type="EMBL" id="QJB34423.1"/>
    </source>
</evidence>
<gene>
    <name evidence="1" type="ORF">HF329_25245</name>
</gene>
<dbReference type="Proteomes" id="UP000502421">
    <property type="component" value="Chromosome"/>
</dbReference>
<evidence type="ECO:0000313" key="2">
    <source>
        <dbReference type="Proteomes" id="UP000502421"/>
    </source>
</evidence>
<name>A0AAE6ZM03_9BACT</name>
<reference evidence="2" key="1">
    <citation type="submission" date="2020-04" db="EMBL/GenBank/DDBJ databases">
        <authorList>
            <person name="Kittiwongwattana C."/>
        </authorList>
    </citation>
    <scope>NUCLEOTIDE SEQUENCE [LARGE SCALE GENOMIC DNA]</scope>
    <source>
        <strain evidence="2">1310</strain>
    </source>
</reference>
<protein>
    <submittedName>
        <fullName evidence="1">Uncharacterized protein</fullName>
    </submittedName>
</protein>
<dbReference type="RefSeq" id="WP_168808443.1">
    <property type="nucleotide sequence ID" value="NZ_CP051205.1"/>
</dbReference>
<dbReference type="Pfam" id="PF26559">
    <property type="entry name" value="DUF8184"/>
    <property type="match status" value="1"/>
</dbReference>
<proteinExistence type="predicted"/>
<organism evidence="1 2">
    <name type="scientific">Chitinophaga oryzae</name>
    <dbReference type="NCBI Taxonomy" id="2725414"/>
    <lineage>
        <taxon>Bacteria</taxon>
        <taxon>Pseudomonadati</taxon>
        <taxon>Bacteroidota</taxon>
        <taxon>Chitinophagia</taxon>
        <taxon>Chitinophagales</taxon>
        <taxon>Chitinophagaceae</taxon>
        <taxon>Chitinophaga</taxon>
    </lineage>
</organism>
<sequence length="379" mass="43754">METIVLEKINADKQRIITRMYTDLENTPGADRFYTTRNIEDCSADLDTYIKKLSLNPDSKSIAKSIKWIFRSLSTFKQEDEAPEFLWGFIYNGYTKELTDFILNTAFAFGLEKGKPKTIKSNVVHLTHHPHSIDLFRIYIGSTPKSGIILDYNKKSSLFEYLENPYGESYALPVFGLAINDDHTTLSFDVLASGAYRTITLKAMKPTDRALFKAIHHLHKSEQLKSDPGPDYCKLELELTNGVLTRLTTLNYDADNRIINMFTEGAGMKIFVQELDADNCFQNSDNMAPHPEIVDEKFVIVDAVPHWKYYEIEDLDMQQEIVSVRTKPQQFEYENDERKKVIAHITASRTINYPIKSYAFIKTLLRELLPLRQPFKSRF</sequence>
<dbReference type="AlphaFoldDB" id="A0AAE6ZM03"/>
<dbReference type="KEGG" id="coy:HF329_25245"/>
<dbReference type="EMBL" id="CP051205">
    <property type="protein sequence ID" value="QJB34423.1"/>
    <property type="molecule type" value="Genomic_DNA"/>
</dbReference>
<dbReference type="InterPro" id="IPR058497">
    <property type="entry name" value="DUF8184"/>
</dbReference>